<dbReference type="InterPro" id="IPR003680">
    <property type="entry name" value="Flavodoxin_fold"/>
</dbReference>
<dbReference type="RefSeq" id="XP_001314813.1">
    <property type="nucleotide sequence ID" value="XM_001314778.1"/>
</dbReference>
<evidence type="ECO:0000259" key="5">
    <source>
        <dbReference type="Pfam" id="PF02525"/>
    </source>
</evidence>
<dbReference type="Pfam" id="PF02525">
    <property type="entry name" value="Flavodoxin_2"/>
    <property type="match status" value="1"/>
</dbReference>
<dbReference type="PANTHER" id="PTHR46305:SF3">
    <property type="entry name" value="NADPH:QUINONE OXIDOREDUCTASE MDAB"/>
    <property type="match status" value="1"/>
</dbReference>
<dbReference type="EMBL" id="DS113531">
    <property type="protein sequence ID" value="EAY02590.1"/>
    <property type="molecule type" value="Genomic_DNA"/>
</dbReference>
<protein>
    <submittedName>
        <fullName evidence="6">Modulator of drug activity B, putative</fullName>
    </submittedName>
</protein>
<sequence length="139" mass="16037">MKILIIDGSKEFVASKGKLNESLVEYAKKSLTEKGHEVQVTKADADYKGEEEVQKILWADVLLWQFPIWWFGTPWHVKKYLDEVFFYALGKIWASDGRTRKDPSKKYGSGGLAQGKKFMLSFTWNAPVESLTEPDQFFH</sequence>
<dbReference type="Proteomes" id="UP000001542">
    <property type="component" value="Unassembled WGS sequence"/>
</dbReference>
<reference evidence="6" key="2">
    <citation type="journal article" date="2007" name="Science">
        <title>Draft genome sequence of the sexually transmitted pathogen Trichomonas vaginalis.</title>
        <authorList>
            <person name="Carlton J.M."/>
            <person name="Hirt R.P."/>
            <person name="Silva J.C."/>
            <person name="Delcher A.L."/>
            <person name="Schatz M."/>
            <person name="Zhao Q."/>
            <person name="Wortman J.R."/>
            <person name="Bidwell S.L."/>
            <person name="Alsmark U.C.M."/>
            <person name="Besteiro S."/>
            <person name="Sicheritz-Ponten T."/>
            <person name="Noel C.J."/>
            <person name="Dacks J.B."/>
            <person name="Foster P.G."/>
            <person name="Simillion C."/>
            <person name="Van de Peer Y."/>
            <person name="Miranda-Saavedra D."/>
            <person name="Barton G.J."/>
            <person name="Westrop G.D."/>
            <person name="Mueller S."/>
            <person name="Dessi D."/>
            <person name="Fiori P.L."/>
            <person name="Ren Q."/>
            <person name="Paulsen I."/>
            <person name="Zhang H."/>
            <person name="Bastida-Corcuera F.D."/>
            <person name="Simoes-Barbosa A."/>
            <person name="Brown M.T."/>
            <person name="Hayes R.D."/>
            <person name="Mukherjee M."/>
            <person name="Okumura C.Y."/>
            <person name="Schneider R."/>
            <person name="Smith A.J."/>
            <person name="Vanacova S."/>
            <person name="Villalvazo M."/>
            <person name="Haas B.J."/>
            <person name="Pertea M."/>
            <person name="Feldblyum T.V."/>
            <person name="Utterback T.R."/>
            <person name="Shu C.L."/>
            <person name="Osoegawa K."/>
            <person name="de Jong P.J."/>
            <person name="Hrdy I."/>
            <person name="Horvathova L."/>
            <person name="Zubacova Z."/>
            <person name="Dolezal P."/>
            <person name="Malik S.B."/>
            <person name="Logsdon J.M. Jr."/>
            <person name="Henze K."/>
            <person name="Gupta A."/>
            <person name="Wang C.C."/>
            <person name="Dunne R.L."/>
            <person name="Upcroft J.A."/>
            <person name="Upcroft P."/>
            <person name="White O."/>
            <person name="Salzberg S.L."/>
            <person name="Tang P."/>
            <person name="Chiu C.-H."/>
            <person name="Lee Y.-S."/>
            <person name="Embley T.M."/>
            <person name="Coombs G.H."/>
            <person name="Mottram J.C."/>
            <person name="Tachezy J."/>
            <person name="Fraser-Liggett C.M."/>
            <person name="Johnson P.J."/>
        </authorList>
    </citation>
    <scope>NUCLEOTIDE SEQUENCE [LARGE SCALE GENOMIC DNA]</scope>
    <source>
        <strain evidence="6">G3</strain>
    </source>
</reference>
<keyword evidence="3" id="KW-0274">FAD</keyword>
<evidence type="ECO:0000313" key="6">
    <source>
        <dbReference type="EMBL" id="EAY02590.1"/>
    </source>
</evidence>
<comment type="cofactor">
    <cofactor evidence="1">
        <name>FAD</name>
        <dbReference type="ChEBI" id="CHEBI:57692"/>
    </cofactor>
</comment>
<dbReference type="VEuPathDB" id="TrichDB:TVAG_050180"/>
<dbReference type="InterPro" id="IPR029039">
    <property type="entry name" value="Flavoprotein-like_sf"/>
</dbReference>
<evidence type="ECO:0000256" key="3">
    <source>
        <dbReference type="ARBA" id="ARBA00022827"/>
    </source>
</evidence>
<dbReference type="InterPro" id="IPR052397">
    <property type="entry name" value="NADPH-QR_MdaB"/>
</dbReference>
<dbReference type="Gene3D" id="3.40.50.360">
    <property type="match status" value="1"/>
</dbReference>
<dbReference type="STRING" id="5722.A2EXN3"/>
<dbReference type="KEGG" id="tva:4760429"/>
<evidence type="ECO:0000256" key="4">
    <source>
        <dbReference type="ARBA" id="ARBA00037981"/>
    </source>
</evidence>
<reference evidence="6" key="1">
    <citation type="submission" date="2006-10" db="EMBL/GenBank/DDBJ databases">
        <authorList>
            <person name="Amadeo P."/>
            <person name="Zhao Q."/>
            <person name="Wortman J."/>
            <person name="Fraser-Liggett C."/>
            <person name="Carlton J."/>
        </authorList>
    </citation>
    <scope>NUCLEOTIDE SEQUENCE</scope>
    <source>
        <strain evidence="6">G3</strain>
    </source>
</reference>
<evidence type="ECO:0000256" key="1">
    <source>
        <dbReference type="ARBA" id="ARBA00001974"/>
    </source>
</evidence>
<dbReference type="VEuPathDB" id="TrichDB:TVAGG3_0751320"/>
<organism evidence="6 7">
    <name type="scientific">Trichomonas vaginalis (strain ATCC PRA-98 / G3)</name>
    <dbReference type="NCBI Taxonomy" id="412133"/>
    <lineage>
        <taxon>Eukaryota</taxon>
        <taxon>Metamonada</taxon>
        <taxon>Parabasalia</taxon>
        <taxon>Trichomonadida</taxon>
        <taxon>Trichomonadidae</taxon>
        <taxon>Trichomonas</taxon>
    </lineage>
</organism>
<gene>
    <name evidence="6" type="ORF">TVAG_254910</name>
</gene>
<keyword evidence="7" id="KW-1185">Reference proteome</keyword>
<accession>A2EXN3</accession>
<name>A2EXN3_TRIV3</name>
<dbReference type="InParanoid" id="A2EXN3"/>
<evidence type="ECO:0000313" key="7">
    <source>
        <dbReference type="Proteomes" id="UP000001542"/>
    </source>
</evidence>
<evidence type="ECO:0000256" key="2">
    <source>
        <dbReference type="ARBA" id="ARBA00022630"/>
    </source>
</evidence>
<dbReference type="eggNOG" id="ENOG502RXUH">
    <property type="taxonomic scope" value="Eukaryota"/>
</dbReference>
<proteinExistence type="inferred from homology"/>
<dbReference type="OrthoDB" id="26889at2759"/>
<dbReference type="PANTHER" id="PTHR46305">
    <property type="match status" value="1"/>
</dbReference>
<comment type="similarity">
    <text evidence="4">Belongs to the oxidoreductase MdaB family.</text>
</comment>
<dbReference type="SUPFAM" id="SSF52218">
    <property type="entry name" value="Flavoproteins"/>
    <property type="match status" value="1"/>
</dbReference>
<dbReference type="AlphaFoldDB" id="A2EXN3"/>
<keyword evidence="2" id="KW-0285">Flavoprotein</keyword>
<feature type="domain" description="Flavodoxin-like fold" evidence="5">
    <location>
        <begin position="1"/>
        <end position="132"/>
    </location>
</feature>